<dbReference type="InterPro" id="IPR002401">
    <property type="entry name" value="Cyt_P450_E_grp-I"/>
</dbReference>
<dbReference type="GO" id="GO:0020037">
    <property type="term" value="F:heme binding"/>
    <property type="evidence" value="ECO:0007669"/>
    <property type="project" value="InterPro"/>
</dbReference>
<comment type="caution">
    <text evidence="7">The sequence shown here is derived from an EMBL/GenBank/DDBJ whole genome shotgun (WGS) entry which is preliminary data.</text>
</comment>
<evidence type="ECO:0000256" key="5">
    <source>
        <dbReference type="ARBA" id="ARBA00023033"/>
    </source>
</evidence>
<dbReference type="PANTHER" id="PTHR47947:SF20">
    <property type="entry name" value="CYTOCHROME P450 FAMILY PROTEIN"/>
    <property type="match status" value="1"/>
</dbReference>
<evidence type="ECO:0000256" key="6">
    <source>
        <dbReference type="PIRSR" id="PIRSR602401-1"/>
    </source>
</evidence>
<evidence type="ECO:0000313" key="8">
    <source>
        <dbReference type="Proteomes" id="UP000467840"/>
    </source>
</evidence>
<dbReference type="GO" id="GO:0004497">
    <property type="term" value="F:monooxygenase activity"/>
    <property type="evidence" value="ECO:0007669"/>
    <property type="project" value="UniProtKB-KW"/>
</dbReference>
<keyword evidence="4 6" id="KW-0408">Iron</keyword>
<dbReference type="InterPro" id="IPR001128">
    <property type="entry name" value="Cyt_P450"/>
</dbReference>
<evidence type="ECO:0000256" key="1">
    <source>
        <dbReference type="ARBA" id="ARBA00022617"/>
    </source>
</evidence>
<dbReference type="PRINTS" id="PR00463">
    <property type="entry name" value="EP450I"/>
</dbReference>
<evidence type="ECO:0000256" key="3">
    <source>
        <dbReference type="ARBA" id="ARBA00023002"/>
    </source>
</evidence>
<evidence type="ECO:0000313" key="7">
    <source>
        <dbReference type="EMBL" id="KAF2309747.1"/>
    </source>
</evidence>
<proteinExistence type="predicted"/>
<dbReference type="SUPFAM" id="SSF48264">
    <property type="entry name" value="Cytochrome P450"/>
    <property type="match status" value="1"/>
</dbReference>
<keyword evidence="3" id="KW-0560">Oxidoreductase</keyword>
<sequence length="304" mass="34519">MREVVELHRNSNLGDFLPVLQWVDFQGVEKRMVKLMKKQDKFFQHLLDEHRTRTDSSIDLDKLDASNKEQKKQTLIDLLLSMQKTDADFYTDKTIKGLVLALLVAGTESSATTTEWALSLLHNHPDAMHKAWVEINSHVGEDRLLDESDLPQLNYLQNVINETFRLFPPVPLLLPHESSEDCTVGGFHVPGGTMLLANLWTIHRDPKLWTDATKFMPERFESEDGEGYHLIPFGVGRRACPEAKLGRRVMGLTLGALIQSFELERIGEEDIDMMEGTGLCMPKAEPLEALCKPRRAMINLLSCL</sequence>
<evidence type="ECO:0000256" key="2">
    <source>
        <dbReference type="ARBA" id="ARBA00022723"/>
    </source>
</evidence>
<dbReference type="PRINTS" id="PR00385">
    <property type="entry name" value="P450"/>
</dbReference>
<protein>
    <recommendedName>
        <fullName evidence="9">Cytochrome P450</fullName>
    </recommendedName>
</protein>
<dbReference type="Pfam" id="PF00067">
    <property type="entry name" value="p450"/>
    <property type="match status" value="1"/>
</dbReference>
<comment type="cofactor">
    <cofactor evidence="6">
        <name>heme</name>
        <dbReference type="ChEBI" id="CHEBI:30413"/>
    </cofactor>
</comment>
<dbReference type="AlphaFoldDB" id="A0A6A6MA50"/>
<dbReference type="GO" id="GO:0005506">
    <property type="term" value="F:iron ion binding"/>
    <property type="evidence" value="ECO:0007669"/>
    <property type="project" value="InterPro"/>
</dbReference>
<evidence type="ECO:0008006" key="9">
    <source>
        <dbReference type="Google" id="ProtNLM"/>
    </source>
</evidence>
<name>A0A6A6MA50_HEVBR</name>
<evidence type="ECO:0000256" key="4">
    <source>
        <dbReference type="ARBA" id="ARBA00023004"/>
    </source>
</evidence>
<dbReference type="EMBL" id="JAAGAX010000006">
    <property type="protein sequence ID" value="KAF2309747.1"/>
    <property type="molecule type" value="Genomic_DNA"/>
</dbReference>
<dbReference type="InterPro" id="IPR050651">
    <property type="entry name" value="Plant_Cytochrome_P450_Monoox"/>
</dbReference>
<keyword evidence="5" id="KW-0503">Monooxygenase</keyword>
<keyword evidence="8" id="KW-1185">Reference proteome</keyword>
<keyword evidence="1 6" id="KW-0349">Heme</keyword>
<dbReference type="PANTHER" id="PTHR47947">
    <property type="entry name" value="CYTOCHROME P450 82C3-RELATED"/>
    <property type="match status" value="1"/>
</dbReference>
<dbReference type="InterPro" id="IPR036396">
    <property type="entry name" value="Cyt_P450_sf"/>
</dbReference>
<accession>A0A6A6MA50</accession>
<gene>
    <name evidence="7" type="ORF">GH714_004920</name>
</gene>
<dbReference type="GO" id="GO:0016705">
    <property type="term" value="F:oxidoreductase activity, acting on paired donors, with incorporation or reduction of molecular oxygen"/>
    <property type="evidence" value="ECO:0007669"/>
    <property type="project" value="InterPro"/>
</dbReference>
<feature type="binding site" description="axial binding residue" evidence="6">
    <location>
        <position position="240"/>
    </location>
    <ligand>
        <name>heme</name>
        <dbReference type="ChEBI" id="CHEBI:30413"/>
    </ligand>
    <ligandPart>
        <name>Fe</name>
        <dbReference type="ChEBI" id="CHEBI:18248"/>
    </ligandPart>
</feature>
<organism evidence="7 8">
    <name type="scientific">Hevea brasiliensis</name>
    <name type="common">Para rubber tree</name>
    <name type="synonym">Siphonia brasiliensis</name>
    <dbReference type="NCBI Taxonomy" id="3981"/>
    <lineage>
        <taxon>Eukaryota</taxon>
        <taxon>Viridiplantae</taxon>
        <taxon>Streptophyta</taxon>
        <taxon>Embryophyta</taxon>
        <taxon>Tracheophyta</taxon>
        <taxon>Spermatophyta</taxon>
        <taxon>Magnoliopsida</taxon>
        <taxon>eudicotyledons</taxon>
        <taxon>Gunneridae</taxon>
        <taxon>Pentapetalae</taxon>
        <taxon>rosids</taxon>
        <taxon>fabids</taxon>
        <taxon>Malpighiales</taxon>
        <taxon>Euphorbiaceae</taxon>
        <taxon>Crotonoideae</taxon>
        <taxon>Micrandreae</taxon>
        <taxon>Hevea</taxon>
    </lineage>
</organism>
<keyword evidence="2 6" id="KW-0479">Metal-binding</keyword>
<dbReference type="Proteomes" id="UP000467840">
    <property type="component" value="Chromosome 14"/>
</dbReference>
<dbReference type="Gene3D" id="1.10.630.10">
    <property type="entry name" value="Cytochrome P450"/>
    <property type="match status" value="1"/>
</dbReference>
<reference evidence="7 8" key="1">
    <citation type="journal article" date="2020" name="Mol. Plant">
        <title>The Chromosome-Based Rubber Tree Genome Provides New Insights into Spurge Genome Evolution and Rubber Biosynthesis.</title>
        <authorList>
            <person name="Liu J."/>
            <person name="Shi C."/>
            <person name="Shi C.C."/>
            <person name="Li W."/>
            <person name="Zhang Q.J."/>
            <person name="Zhang Y."/>
            <person name="Li K."/>
            <person name="Lu H.F."/>
            <person name="Shi C."/>
            <person name="Zhu S.T."/>
            <person name="Xiao Z.Y."/>
            <person name="Nan H."/>
            <person name="Yue Y."/>
            <person name="Zhu X.G."/>
            <person name="Wu Y."/>
            <person name="Hong X.N."/>
            <person name="Fan G.Y."/>
            <person name="Tong Y."/>
            <person name="Zhang D."/>
            <person name="Mao C.L."/>
            <person name="Liu Y.L."/>
            <person name="Hao S.J."/>
            <person name="Liu W.Q."/>
            <person name="Lv M.Q."/>
            <person name="Zhang H.B."/>
            <person name="Liu Y."/>
            <person name="Hu-Tang G.R."/>
            <person name="Wang J.P."/>
            <person name="Wang J.H."/>
            <person name="Sun Y.H."/>
            <person name="Ni S.B."/>
            <person name="Chen W.B."/>
            <person name="Zhang X.C."/>
            <person name="Jiao Y.N."/>
            <person name="Eichler E.E."/>
            <person name="Li G.H."/>
            <person name="Liu X."/>
            <person name="Gao L.Z."/>
        </authorList>
    </citation>
    <scope>NUCLEOTIDE SEQUENCE [LARGE SCALE GENOMIC DNA]</scope>
    <source>
        <strain evidence="8">cv. GT1</strain>
        <tissue evidence="7">Leaf</tissue>
    </source>
</reference>